<dbReference type="CDD" id="cd18186">
    <property type="entry name" value="BTB_POZ_ZBTB_KLHL-like"/>
    <property type="match status" value="2"/>
</dbReference>
<evidence type="ECO:0000259" key="6">
    <source>
        <dbReference type="PROSITE" id="PS50097"/>
    </source>
</evidence>
<feature type="compositionally biased region" description="Polar residues" evidence="5">
    <location>
        <begin position="166"/>
        <end position="180"/>
    </location>
</feature>
<dbReference type="Gene3D" id="3.30.710.10">
    <property type="entry name" value="Potassium Channel Kv1.1, Chain A"/>
    <property type="match status" value="2"/>
</dbReference>
<dbReference type="InterPro" id="IPR011333">
    <property type="entry name" value="SKP1/BTB/POZ_sf"/>
</dbReference>
<dbReference type="PANTHER" id="PTHR45632:SF3">
    <property type="entry name" value="KELCH-LIKE PROTEIN 32"/>
    <property type="match status" value="1"/>
</dbReference>
<dbReference type="SMART" id="SM00875">
    <property type="entry name" value="BACK"/>
    <property type="match status" value="2"/>
</dbReference>
<dbReference type="SUPFAM" id="SSF54695">
    <property type="entry name" value="POZ domain"/>
    <property type="match status" value="2"/>
</dbReference>
<evidence type="ECO:0000256" key="2">
    <source>
        <dbReference type="ARBA" id="ARBA00022737"/>
    </source>
</evidence>
<dbReference type="SUPFAM" id="SSF46689">
    <property type="entry name" value="Homeodomain-like"/>
    <property type="match status" value="1"/>
</dbReference>
<sequence length="1560" mass="179941">MMATKRKPYAKHDSDSISSAIEYIKDKGFSLRQASKKFNIPSSTLYGKLTGTSPIGPTNKCLLTTQEEEKLVKWLVHLVNHGFRKNYGEVRAAAQAMMAARNAYSRSHDGLPTSMWFYSFLTRHPELSSLQKGVGSGKLSSIEDRQASSEDDDSVVSAHQNKESSKSIIVPTQSPASPHSFSPDDVPPSLSTSFNVTPLPFISLNVTPCSSASHYCTPFLSPSNNVQPQTQAAPIKMNSQQLKAIKEYSFFVVDEMSRDQLVMFLSQLANPQPQEFPNPLTEIQFKKFKDLYLSLVRSYELNKEPQPKTSPSSDESLKMPSLVGKKKSETRPASPCPVNGEEALKRKLIVEEEIEKKKFFKKLQKEEKKMERKKMKQHEKMLRDKEKIERQKKKDKQTEIKLEPFSQTVEDNNSEKDSVIRRQSQCLQEQCTMTSCEDFHHRNIFQEIVGSIQTFWEEHENEDFQVNIEGECIKCHSFILASCSEFFRSLFRSHMREKRDMKVDLQNISLNIFQLILKTLYTGCELLTKDNVLEVWSAVHQLQIHFLIKHCEDFVVKNLSVENLEMYRNQAEFLQFTRFSEIVFPFMLENFMSFRNTEAFLQLDFEDILKLVESEHLVVSSEDDVLFSIYDWVSYEDSTTSSVQASDGSDETNNFLTVANEADAKVNSENNFNDDATKREESQPVLGQSNERTKHLLQLVKATRYFLVSEACIKSLLTNRLTRSNSQVEHIWREASVFKNSNTQNRFWPNAAIHRESSPFENVGIMCGCIFKVYSFQRNMWLYTPNLGYFSEAKYIDVNGQFYCCFNGTNRKGVYHFLNNNWVNVLFSPNEVKLFLSHDRFIYMFNSDSKKIERFRPHSHGATCRHRRSTIVTESFYHTINSAQYAISFEKSILVFESVGNNDLAIVHCWDTEHNVWTRLTDLDFSADNMASFSNELFTYIIDESGRLYKEADISFRSTMSTRKEEPCKNIPAGIVKAIAMLGKKHKFEDFEVILEGESIKCHSFLLASCSEFFYNLLDSNMKEKQEMKVNLQNISLKSFKLILDTLYTGSELLTKDNVLEIWAAVHELQIEFLIQHCEDFVVDNVTLETMRVYKKQADILHCQSFSDRVFPFMLDNFMSLKKTEFFYELDLKEITKLIESDQLVISSEDHALYSIYDWVSHGEKTAPNVQERDEIATENNLATLAKADVANASSDTISLVIDNELETKDKEAAIGLRNERALYLHQLLKSSRYLLASEACIKNLLMNKLTQNNANVKKLLSQAKEYKRRSNLNGFWPDAAIHRDCSHMEHVGVMCGSIFEAYSFKRQNWFFVLSNTDLCYGALVINLNGQLYGYKKGEKGNELDHYSNDKWVRVLTLNNNVLQLLAHDNCIYMLNDNMTITKCQPNNQTTILEPYSPETDIFQHSIINAKYAMSFHSNILVFESVGNNNSVKTAVHSWHAQNNVWTYVTELEFSADKMTSFNDDHFYYILDKAGFLYRVEEAESVHFSFIEQIWDFRVALNGAVLFKKALYVCGEQRGEGYYVTNVEKIYSSLTFLNNRCSGRNFIPLLFEKSELTSWS</sequence>
<keyword evidence="2" id="KW-0677">Repeat</keyword>
<evidence type="ECO:0000259" key="7">
    <source>
        <dbReference type="PROSITE" id="PS51253"/>
    </source>
</evidence>
<evidence type="ECO:0000256" key="1">
    <source>
        <dbReference type="ARBA" id="ARBA00022441"/>
    </source>
</evidence>
<feature type="domain" description="BTB" evidence="6">
    <location>
        <begin position="989"/>
        <end position="1056"/>
    </location>
</feature>
<dbReference type="InterPro" id="IPR011043">
    <property type="entry name" value="Gal_Oxase/kelch_b-propeller"/>
</dbReference>
<reference evidence="8" key="2">
    <citation type="submission" date="2023-04" db="EMBL/GenBank/DDBJ databases">
        <authorList>
            <person name="Bu L."/>
            <person name="Lu L."/>
            <person name="Laidemitt M.R."/>
            <person name="Zhang S.M."/>
            <person name="Mutuku M."/>
            <person name="Mkoji G."/>
            <person name="Steinauer M."/>
            <person name="Loker E.S."/>
        </authorList>
    </citation>
    <scope>NUCLEOTIDE SEQUENCE</scope>
    <source>
        <strain evidence="8">KasaAsao</strain>
        <tissue evidence="8">Whole Snail</tissue>
    </source>
</reference>
<dbReference type="GO" id="GO:0003677">
    <property type="term" value="F:DNA binding"/>
    <property type="evidence" value="ECO:0007669"/>
    <property type="project" value="UniProtKB-KW"/>
</dbReference>
<evidence type="ECO:0000256" key="4">
    <source>
        <dbReference type="ARBA" id="ARBA00023242"/>
    </source>
</evidence>
<organism evidence="8 9">
    <name type="scientific">Biomphalaria pfeifferi</name>
    <name type="common">Bloodfluke planorb</name>
    <name type="synonym">Freshwater snail</name>
    <dbReference type="NCBI Taxonomy" id="112525"/>
    <lineage>
        <taxon>Eukaryota</taxon>
        <taxon>Metazoa</taxon>
        <taxon>Spiralia</taxon>
        <taxon>Lophotrochozoa</taxon>
        <taxon>Mollusca</taxon>
        <taxon>Gastropoda</taxon>
        <taxon>Heterobranchia</taxon>
        <taxon>Euthyneura</taxon>
        <taxon>Panpulmonata</taxon>
        <taxon>Hygrophila</taxon>
        <taxon>Lymnaeoidea</taxon>
        <taxon>Planorbidae</taxon>
        <taxon>Biomphalaria</taxon>
    </lineage>
</organism>
<dbReference type="PANTHER" id="PTHR45632">
    <property type="entry name" value="LD33804P"/>
    <property type="match status" value="1"/>
</dbReference>
<dbReference type="InterPro" id="IPR011705">
    <property type="entry name" value="BACK"/>
</dbReference>
<protein>
    <submittedName>
        <fullName evidence="8">Kelch-like protein 8</fullName>
    </submittedName>
</protein>
<dbReference type="Gene3D" id="1.25.40.420">
    <property type="match status" value="2"/>
</dbReference>
<feature type="domain" description="HTH CENPB-type" evidence="7">
    <location>
        <begin position="55"/>
        <end position="130"/>
    </location>
</feature>
<comment type="caution">
    <text evidence="8">The sequence shown here is derived from an EMBL/GenBank/DDBJ whole genome shotgun (WGS) entry which is preliminary data.</text>
</comment>
<evidence type="ECO:0000313" key="9">
    <source>
        <dbReference type="Proteomes" id="UP001233172"/>
    </source>
</evidence>
<proteinExistence type="predicted"/>
<reference evidence="8" key="1">
    <citation type="journal article" date="2023" name="PLoS Negl. Trop. Dis.">
        <title>A genome sequence for Biomphalaria pfeifferi, the major vector snail for the human-infecting parasite Schistosoma mansoni.</title>
        <authorList>
            <person name="Bu L."/>
            <person name="Lu L."/>
            <person name="Laidemitt M.R."/>
            <person name="Zhang S.M."/>
            <person name="Mutuku M."/>
            <person name="Mkoji G."/>
            <person name="Steinauer M."/>
            <person name="Loker E.S."/>
        </authorList>
    </citation>
    <scope>NUCLEOTIDE SEQUENCE</scope>
    <source>
        <strain evidence="8">KasaAsao</strain>
    </source>
</reference>
<evidence type="ECO:0000256" key="3">
    <source>
        <dbReference type="ARBA" id="ARBA00023125"/>
    </source>
</evidence>
<gene>
    <name evidence="8" type="ORF">Bpfe_028632</name>
</gene>
<dbReference type="InterPro" id="IPR009057">
    <property type="entry name" value="Homeodomain-like_sf"/>
</dbReference>
<feature type="region of interest" description="Disordered" evidence="5">
    <location>
        <begin position="302"/>
        <end position="339"/>
    </location>
</feature>
<dbReference type="InterPro" id="IPR007889">
    <property type="entry name" value="HTH_Psq"/>
</dbReference>
<dbReference type="EMBL" id="JASAOG010000256">
    <property type="protein sequence ID" value="KAK0041912.1"/>
    <property type="molecule type" value="Genomic_DNA"/>
</dbReference>
<dbReference type="Pfam" id="PF07707">
    <property type="entry name" value="BACK"/>
    <property type="match status" value="2"/>
</dbReference>
<keyword evidence="1" id="KW-0880">Kelch repeat</keyword>
<dbReference type="Proteomes" id="UP001233172">
    <property type="component" value="Unassembled WGS sequence"/>
</dbReference>
<keyword evidence="3" id="KW-0238">DNA-binding</keyword>
<dbReference type="Pfam" id="PF00651">
    <property type="entry name" value="BTB"/>
    <property type="match status" value="2"/>
</dbReference>
<name>A0AAD8EVI0_BIOPF</name>
<feature type="region of interest" description="Disordered" evidence="5">
    <location>
        <begin position="370"/>
        <end position="402"/>
    </location>
</feature>
<dbReference type="InterPro" id="IPR000210">
    <property type="entry name" value="BTB/POZ_dom"/>
</dbReference>
<dbReference type="PROSITE" id="PS51253">
    <property type="entry name" value="HTH_CENPB"/>
    <property type="match status" value="1"/>
</dbReference>
<feature type="compositionally biased region" description="Basic and acidic residues" evidence="5">
    <location>
        <begin position="378"/>
        <end position="389"/>
    </location>
</feature>
<dbReference type="SMART" id="SM00225">
    <property type="entry name" value="BTB"/>
    <property type="match status" value="2"/>
</dbReference>
<dbReference type="Gene3D" id="1.10.10.60">
    <property type="entry name" value="Homeodomain-like"/>
    <property type="match status" value="1"/>
</dbReference>
<accession>A0AAD8EVI0</accession>
<keyword evidence="9" id="KW-1185">Reference proteome</keyword>
<keyword evidence="4" id="KW-0539">Nucleus</keyword>
<feature type="domain" description="BTB" evidence="6">
    <location>
        <begin position="462"/>
        <end position="529"/>
    </location>
</feature>
<evidence type="ECO:0000313" key="8">
    <source>
        <dbReference type="EMBL" id="KAK0041912.1"/>
    </source>
</evidence>
<dbReference type="PROSITE" id="PS50097">
    <property type="entry name" value="BTB"/>
    <property type="match status" value="2"/>
</dbReference>
<feature type="region of interest" description="Disordered" evidence="5">
    <location>
        <begin position="667"/>
        <end position="687"/>
    </location>
</feature>
<dbReference type="InterPro" id="IPR006600">
    <property type="entry name" value="HTH_CenpB_DNA-bd_dom"/>
</dbReference>
<evidence type="ECO:0000256" key="5">
    <source>
        <dbReference type="SAM" id="MobiDB-lite"/>
    </source>
</evidence>
<dbReference type="SUPFAM" id="SSF50965">
    <property type="entry name" value="Galactose oxidase, central domain"/>
    <property type="match status" value="1"/>
</dbReference>
<feature type="region of interest" description="Disordered" evidence="5">
    <location>
        <begin position="130"/>
        <end position="187"/>
    </location>
</feature>
<dbReference type="Pfam" id="PF05225">
    <property type="entry name" value="HTH_psq"/>
    <property type="match status" value="1"/>
</dbReference>